<proteinExistence type="predicted"/>
<evidence type="ECO:0000256" key="1">
    <source>
        <dbReference type="SAM" id="MobiDB-lite"/>
    </source>
</evidence>
<dbReference type="EMBL" id="CM031812">
    <property type="protein sequence ID" value="KAG6658594.1"/>
    <property type="molecule type" value="Genomic_DNA"/>
</dbReference>
<organism evidence="2 3">
    <name type="scientific">Carya illinoinensis</name>
    <name type="common">Pecan</name>
    <dbReference type="NCBI Taxonomy" id="32201"/>
    <lineage>
        <taxon>Eukaryota</taxon>
        <taxon>Viridiplantae</taxon>
        <taxon>Streptophyta</taxon>
        <taxon>Embryophyta</taxon>
        <taxon>Tracheophyta</taxon>
        <taxon>Spermatophyta</taxon>
        <taxon>Magnoliopsida</taxon>
        <taxon>eudicotyledons</taxon>
        <taxon>Gunneridae</taxon>
        <taxon>Pentapetalae</taxon>
        <taxon>rosids</taxon>
        <taxon>fabids</taxon>
        <taxon>Fagales</taxon>
        <taxon>Juglandaceae</taxon>
        <taxon>Carya</taxon>
    </lineage>
</organism>
<feature type="region of interest" description="Disordered" evidence="1">
    <location>
        <begin position="53"/>
        <end position="76"/>
    </location>
</feature>
<comment type="caution">
    <text evidence="2">The sequence shown here is derived from an EMBL/GenBank/DDBJ whole genome shotgun (WGS) entry which is preliminary data.</text>
</comment>
<gene>
    <name evidence="2" type="ORF">CIPAW_04G172500</name>
</gene>
<dbReference type="AlphaFoldDB" id="A0A8T1QWR9"/>
<reference evidence="2" key="1">
    <citation type="submission" date="2020-12" db="EMBL/GenBank/DDBJ databases">
        <title>WGS assembly of Carya illinoinensis cv. Pawnee.</title>
        <authorList>
            <person name="Platts A."/>
            <person name="Shu S."/>
            <person name="Wright S."/>
            <person name="Barry K."/>
            <person name="Edger P."/>
            <person name="Pires J.C."/>
            <person name="Schmutz J."/>
        </authorList>
    </citation>
    <scope>NUCLEOTIDE SEQUENCE</scope>
    <source>
        <tissue evidence="2">Leaf</tissue>
    </source>
</reference>
<name>A0A8T1QWR9_CARIL</name>
<keyword evidence="3" id="KW-1185">Reference proteome</keyword>
<protein>
    <submittedName>
        <fullName evidence="2">Uncharacterized protein</fullName>
    </submittedName>
</protein>
<evidence type="ECO:0000313" key="2">
    <source>
        <dbReference type="EMBL" id="KAG6658594.1"/>
    </source>
</evidence>
<dbReference type="Proteomes" id="UP000811609">
    <property type="component" value="Chromosome 4"/>
</dbReference>
<accession>A0A8T1QWR9</accession>
<evidence type="ECO:0000313" key="3">
    <source>
        <dbReference type="Proteomes" id="UP000811609"/>
    </source>
</evidence>
<sequence>MSKRGKRKENGRNNVLHAQLCQWNVFSPPQKRKNSHAYKKLASASLYRKESIYKPSSDADDQRKRGNNTKKVPARVLPNNKKFRGLSPENWVVSSWRWSLGFLWSAARKTGRGNYVKESDQCM</sequence>